<evidence type="ECO:0000313" key="2">
    <source>
        <dbReference type="EMBL" id="QKW51836.1"/>
    </source>
</evidence>
<feature type="region of interest" description="Disordered" evidence="1">
    <location>
        <begin position="182"/>
        <end position="207"/>
    </location>
</feature>
<organism evidence="2 3">
    <name type="scientific">Streptomyces buecherae</name>
    <dbReference type="NCBI Taxonomy" id="2763006"/>
    <lineage>
        <taxon>Bacteria</taxon>
        <taxon>Bacillati</taxon>
        <taxon>Actinomycetota</taxon>
        <taxon>Actinomycetes</taxon>
        <taxon>Kitasatosporales</taxon>
        <taxon>Streptomycetaceae</taxon>
        <taxon>Streptomyces</taxon>
    </lineage>
</organism>
<proteinExistence type="predicted"/>
<evidence type="ECO:0000256" key="1">
    <source>
        <dbReference type="SAM" id="MobiDB-lite"/>
    </source>
</evidence>
<accession>A0A7H8NBT2</accession>
<name>A0A7H8NBT2_9ACTN</name>
<sequence length="207" mass="22616">MTWRADLAELLAEAGILDVDVDDAVTDEHVRSSAYQRVVSVAASARSRDRDPALVATILRDPHEMTTKTAVVALVDGVAVRATGPAEFRRWAAGLLPEVDRLTTEAYRVFIRRRVHDWLFRLSVQDGHMPTPAELARVTDWMQRLIAEESTSPAVLALLAASGNRRKTRNVAKNRAGFLTIRPPGAQVADPPSVSSARSDGEPGSAW</sequence>
<reference evidence="2 3" key="1">
    <citation type="submission" date="2020-06" db="EMBL/GenBank/DDBJ databases">
        <title>Genome mining for natural products.</title>
        <authorList>
            <person name="Zhang B."/>
            <person name="Shi J."/>
            <person name="Ge H."/>
        </authorList>
    </citation>
    <scope>NUCLEOTIDE SEQUENCE [LARGE SCALE GENOMIC DNA]</scope>
    <source>
        <strain evidence="2 3">NA00687</strain>
    </source>
</reference>
<dbReference type="Proteomes" id="UP000509303">
    <property type="component" value="Chromosome"/>
</dbReference>
<keyword evidence="3" id="KW-1185">Reference proteome</keyword>
<dbReference type="RefSeq" id="WP_176163544.1">
    <property type="nucleotide sequence ID" value="NZ_CP054929.1"/>
</dbReference>
<dbReference type="EMBL" id="CP054929">
    <property type="protein sequence ID" value="QKW51836.1"/>
    <property type="molecule type" value="Genomic_DNA"/>
</dbReference>
<dbReference type="AlphaFoldDB" id="A0A7H8NBT2"/>
<evidence type="ECO:0000313" key="3">
    <source>
        <dbReference type="Proteomes" id="UP000509303"/>
    </source>
</evidence>
<gene>
    <name evidence="2" type="ORF">HUT08_22460</name>
</gene>
<protein>
    <submittedName>
        <fullName evidence="2">Uncharacterized protein</fullName>
    </submittedName>
</protein>